<accession>A0ACC3BBN6</accession>
<name>A0ACC3BBN6_9EURO</name>
<gene>
    <name evidence="1" type="ORF">N8T08_010683</name>
</gene>
<proteinExistence type="predicted"/>
<organism evidence="1 2">
    <name type="scientific">Aspergillus melleus</name>
    <dbReference type="NCBI Taxonomy" id="138277"/>
    <lineage>
        <taxon>Eukaryota</taxon>
        <taxon>Fungi</taxon>
        <taxon>Dikarya</taxon>
        <taxon>Ascomycota</taxon>
        <taxon>Pezizomycotina</taxon>
        <taxon>Eurotiomycetes</taxon>
        <taxon>Eurotiomycetidae</taxon>
        <taxon>Eurotiales</taxon>
        <taxon>Aspergillaceae</taxon>
        <taxon>Aspergillus</taxon>
        <taxon>Aspergillus subgen. Circumdati</taxon>
    </lineage>
</organism>
<sequence length="484" mass="52141">MKSLLLSCTYATAAFAASTGRVSLCKALRDIDPAAIGPSDDGYVGLSTENWSATAWAEPSCIVRPSNATSLSKVVGLLVQNEIQFAIRSGGHMPSPLGANINNGVLIDMSRFDDLVYDEKARVVTIGAGLRWRDVYEGLEKYNRTAVGGRVLDVGVGGLILGSGLSYLSDLYGLACDNIVSFEIILPNGTLTTATQAHNPDLFWALKGGANNFGIVATFTINTYPLPTVWGGIKIYTPDQFPSVLDAFHEYQSTPNKDPHANLMIQAAPLNESIGVLVNMVYLKPEANPAAFKPFEKLSTVADTTKVQSFVEMMSGAVLPDIPRWDWHATSFTPSHTLYSTISSLLVNAPELSTLSSLNTGTLTIGFQPISSSMVAAGESRGGNALGLSPVNQTWLVLDVGWQFATDDKTAHEATGSLRRKIEDAAKEEDEYVEYIFMNDASWDQDVIGHYGEKNVKRLQRVIGEYGADGVWGRLVGGGFKVPS</sequence>
<reference evidence="1 2" key="1">
    <citation type="journal article" date="2023" name="ACS Omega">
        <title>Identification of the Neoaspergillic Acid Biosynthesis Gene Cluster by Establishing an In Vitro CRISPR-Ribonucleoprotein Genetic System in Aspergillus melleus.</title>
        <authorList>
            <person name="Yuan B."/>
            <person name="Grau M.F."/>
            <person name="Murata R.M."/>
            <person name="Torok T."/>
            <person name="Venkateswaran K."/>
            <person name="Stajich J.E."/>
            <person name="Wang C.C.C."/>
        </authorList>
    </citation>
    <scope>NUCLEOTIDE SEQUENCE [LARGE SCALE GENOMIC DNA]</scope>
    <source>
        <strain evidence="1 2">IMV 1140</strain>
    </source>
</reference>
<protein>
    <submittedName>
        <fullName evidence="1">Uncharacterized protein</fullName>
    </submittedName>
</protein>
<keyword evidence="2" id="KW-1185">Reference proteome</keyword>
<dbReference type="EMBL" id="JAOPJF010000009">
    <property type="protein sequence ID" value="KAK1148048.1"/>
    <property type="molecule type" value="Genomic_DNA"/>
</dbReference>
<dbReference type="Proteomes" id="UP001177260">
    <property type="component" value="Unassembled WGS sequence"/>
</dbReference>
<evidence type="ECO:0000313" key="1">
    <source>
        <dbReference type="EMBL" id="KAK1148048.1"/>
    </source>
</evidence>
<comment type="caution">
    <text evidence="1">The sequence shown here is derived from an EMBL/GenBank/DDBJ whole genome shotgun (WGS) entry which is preliminary data.</text>
</comment>
<evidence type="ECO:0000313" key="2">
    <source>
        <dbReference type="Proteomes" id="UP001177260"/>
    </source>
</evidence>